<evidence type="ECO:0000313" key="2">
    <source>
        <dbReference type="EMBL" id="MFC3670160.1"/>
    </source>
</evidence>
<comment type="caution">
    <text evidence="2">The sequence shown here is derived from an EMBL/GenBank/DDBJ whole genome shotgun (WGS) entry which is preliminary data.</text>
</comment>
<accession>A0ABV7UYE3</accession>
<feature type="domain" description="DUF7007" evidence="1">
    <location>
        <begin position="94"/>
        <end position="186"/>
    </location>
</feature>
<dbReference type="InterPro" id="IPR054276">
    <property type="entry name" value="DUF7007"/>
</dbReference>
<reference evidence="3" key="1">
    <citation type="journal article" date="2019" name="Int. J. Syst. Evol. Microbiol.">
        <title>The Global Catalogue of Microorganisms (GCM) 10K type strain sequencing project: providing services to taxonomists for standard genome sequencing and annotation.</title>
        <authorList>
            <consortium name="The Broad Institute Genomics Platform"/>
            <consortium name="The Broad Institute Genome Sequencing Center for Infectious Disease"/>
            <person name="Wu L."/>
            <person name="Ma J."/>
        </authorList>
    </citation>
    <scope>NUCLEOTIDE SEQUENCE [LARGE SCALE GENOMIC DNA]</scope>
    <source>
        <strain evidence="3">KCTC 42224</strain>
    </source>
</reference>
<keyword evidence="3" id="KW-1185">Reference proteome</keyword>
<protein>
    <submittedName>
        <fullName evidence="2">DUF7007 domain-containing protein</fullName>
    </submittedName>
</protein>
<gene>
    <name evidence="2" type="ORF">ACFOOT_01860</name>
</gene>
<evidence type="ECO:0000313" key="3">
    <source>
        <dbReference type="Proteomes" id="UP001595683"/>
    </source>
</evidence>
<organism evidence="2 3">
    <name type="scientific">Novosphingobium pokkalii</name>
    <dbReference type="NCBI Taxonomy" id="1770194"/>
    <lineage>
        <taxon>Bacteria</taxon>
        <taxon>Pseudomonadati</taxon>
        <taxon>Pseudomonadota</taxon>
        <taxon>Alphaproteobacteria</taxon>
        <taxon>Sphingomonadales</taxon>
        <taxon>Sphingomonadaceae</taxon>
        <taxon>Novosphingobium</taxon>
    </lineage>
</organism>
<dbReference type="RefSeq" id="WP_191325014.1">
    <property type="nucleotide sequence ID" value="NZ_BMZP01000013.1"/>
</dbReference>
<name>A0ABV7UYE3_9SPHN</name>
<sequence length="189" mass="20321">MSQADAAVYGLTADGLLAARIGDFGCFAVPGDGGLRLAIARCTGKPVAEWTASDALASEGIVGDETAFRAHVEDIAHHRRQLRGLARAHVATSRLTPWGTAQQETVYGEGVIFVSTASHGGFHLSEKRLAGLDPLLHVDGGWYEEDVEWAKVALAFPDLFTDRENAAADRTVRAWFPLIWQALGGRHDS</sequence>
<dbReference type="Proteomes" id="UP001595683">
    <property type="component" value="Unassembled WGS sequence"/>
</dbReference>
<dbReference type="Pfam" id="PF22653">
    <property type="entry name" value="DUF7007"/>
    <property type="match status" value="1"/>
</dbReference>
<evidence type="ECO:0000259" key="1">
    <source>
        <dbReference type="Pfam" id="PF22653"/>
    </source>
</evidence>
<proteinExistence type="predicted"/>
<dbReference type="EMBL" id="JBHRYE010000003">
    <property type="protein sequence ID" value="MFC3670160.1"/>
    <property type="molecule type" value="Genomic_DNA"/>
</dbReference>